<keyword evidence="3" id="KW-1185">Reference proteome</keyword>
<proteinExistence type="predicted"/>
<dbReference type="EMBL" id="JAFEUZ010000020">
    <property type="protein sequence ID" value="KAG5479960.1"/>
    <property type="molecule type" value="Genomic_DNA"/>
</dbReference>
<feature type="transmembrane region" description="Helical" evidence="1">
    <location>
        <begin position="21"/>
        <end position="40"/>
    </location>
</feature>
<keyword evidence="1" id="KW-1133">Transmembrane helix</keyword>
<comment type="caution">
    <text evidence="2">The sequence shown here is derived from an EMBL/GenBank/DDBJ whole genome shotgun (WGS) entry which is preliminary data.</text>
</comment>
<reference evidence="3" key="1">
    <citation type="journal article" date="2021" name="Microbiol. Resour. Announc.">
        <title>LGAAP: Leishmaniinae Genome Assembly and Annotation Pipeline.</title>
        <authorList>
            <person name="Almutairi H."/>
            <person name="Urbaniak M.D."/>
            <person name="Bates M.D."/>
            <person name="Jariyapan N."/>
            <person name="Kwakye-Nuako G."/>
            <person name="Thomaz-Soccol V."/>
            <person name="Al-Salem W.S."/>
            <person name="Dillon R.J."/>
            <person name="Bates P.A."/>
            <person name="Gatherer D."/>
        </authorList>
    </citation>
    <scope>NUCLEOTIDE SEQUENCE [LARGE SCALE GENOMIC DNA]</scope>
</reference>
<organism evidence="2 3">
    <name type="scientific">Leishmania martiniquensis</name>
    <dbReference type="NCBI Taxonomy" id="1580590"/>
    <lineage>
        <taxon>Eukaryota</taxon>
        <taxon>Discoba</taxon>
        <taxon>Euglenozoa</taxon>
        <taxon>Kinetoplastea</taxon>
        <taxon>Metakinetoplastina</taxon>
        <taxon>Trypanosomatida</taxon>
        <taxon>Trypanosomatidae</taxon>
        <taxon>Leishmaniinae</taxon>
        <taxon>Leishmania</taxon>
    </lineage>
</organism>
<dbReference type="AlphaFoldDB" id="A0A836KRE2"/>
<keyword evidence="1" id="KW-0812">Transmembrane</keyword>
<dbReference type="RefSeq" id="XP_067179123.1">
    <property type="nucleotide sequence ID" value="XM_067323809.1"/>
</dbReference>
<name>A0A836KRE2_9TRYP</name>
<evidence type="ECO:0000256" key="1">
    <source>
        <dbReference type="SAM" id="Phobius"/>
    </source>
</evidence>
<gene>
    <name evidence="2" type="ORF">LSCM1_06379</name>
</gene>
<evidence type="ECO:0000313" key="2">
    <source>
        <dbReference type="EMBL" id="KAG5479960.1"/>
    </source>
</evidence>
<dbReference type="OrthoDB" id="266634at2759"/>
<evidence type="ECO:0000313" key="3">
    <source>
        <dbReference type="Proteomes" id="UP000673552"/>
    </source>
</evidence>
<dbReference type="Proteomes" id="UP000673552">
    <property type="component" value="Unassembled WGS sequence"/>
</dbReference>
<protein>
    <submittedName>
        <fullName evidence="2">Uncharacterized protein</fullName>
    </submittedName>
</protein>
<dbReference type="KEGG" id="lmat:92516321"/>
<accession>A0A836KRE2</accession>
<keyword evidence="1" id="KW-0472">Membrane</keyword>
<feature type="transmembrane region" description="Helical" evidence="1">
    <location>
        <begin position="60"/>
        <end position="84"/>
    </location>
</feature>
<dbReference type="GeneID" id="92516321"/>
<reference evidence="3" key="2">
    <citation type="journal article" date="2021" name="Sci. Data">
        <title>Chromosome-scale genome sequencing, assembly and annotation of six genomes from subfamily Leishmaniinae.</title>
        <authorList>
            <person name="Almutairi H."/>
            <person name="Urbaniak M.D."/>
            <person name="Bates M.D."/>
            <person name="Jariyapan N."/>
            <person name="Kwakye-Nuako G."/>
            <person name="Thomaz Soccol V."/>
            <person name="Al-Salem W.S."/>
            <person name="Dillon R.J."/>
            <person name="Bates P.A."/>
            <person name="Gatherer D."/>
        </authorList>
    </citation>
    <scope>NUCLEOTIDE SEQUENCE [LARGE SCALE GENOMIC DNA]</scope>
</reference>
<sequence length="613" mass="66917">MPPSHVLALFAVLTKQQLTATSLPIAFIVVFCAITASAWSPPKAYDDQEVREVSEASHTLVWWLDLLLAVAGIGAAAWAGLLVASWCRAYRRRAENAERSKEIEKSIRLMTARLYRTRQLWQARQMQADQQQHDSSPEQLFHEPVNQRTDQPPAHTCKQSKKRIASYDASHEDDEVAFNSNTAAPAPGSPYFQVLSSPVYQPHLRTVSESSSYRYTLECSADFLTSQSDSLVPPPALRNGVKYAARPQPSLRSASPAPPRPSAFKRVFGGTLQITALRRALRAPQLRIKQSGSTSLPKPSRCPSHQSLQLSASVRDTASVHYKGISSFYFPTDSSITFMLEAGESFDDDSAAETVATHGGEDAAEGLCGTGDCSSETGLDDLAHRTGIAETGESSSFSFHEEFVEEPGAAQVWQQSHHRPAAEEELYRMPSLRSLSGHQLQCQDVVPQRGKIPVAEGSRVDCAADMGATAPQALRAECRADETVGANNNMGGVVFLERSLVDENERLEGPFLHGRRLNWTRGPNSSPTLHTSLNSHRFAGANIMLPNNTRRSSSADPTKATGASLHQELLHSSKTRRYMKSLQSSLAPLPLLPLPERVTSTTAKEALGSPVAQ</sequence>